<evidence type="ECO:0000256" key="2">
    <source>
        <dbReference type="ARBA" id="ARBA00004328"/>
    </source>
</evidence>
<evidence type="ECO:0000256" key="1">
    <source>
        <dbReference type="ARBA" id="ARBA00003421"/>
    </source>
</evidence>
<keyword evidence="7" id="KW-0118">Viral capsid assembly</keyword>
<keyword evidence="6" id="KW-0946">Virion</keyword>
<keyword evidence="4" id="KW-1162">Viral penetration into host cytoplasm</keyword>
<keyword evidence="5" id="KW-1188">Viral release from host cell</keyword>
<keyword evidence="8" id="KW-1171">Viral genome ejection through host cell envelope</keyword>
<evidence type="ECO:0000256" key="6">
    <source>
        <dbReference type="ARBA" id="ARBA00022844"/>
    </source>
</evidence>
<keyword evidence="10" id="KW-1160">Virus entry into host cell</keyword>
<organism evidence="11 12">
    <name type="scientific">Rhizobium phage RHph_I20</name>
    <dbReference type="NCBI Taxonomy" id="2509730"/>
    <lineage>
        <taxon>Viruses</taxon>
        <taxon>Duplodnaviria</taxon>
        <taxon>Heunggongvirae</taxon>
        <taxon>Uroviricota</taxon>
        <taxon>Caudoviricetes</taxon>
        <taxon>Autographivirales</taxon>
        <taxon>Autographivirales incertae sedis</taxon>
        <taxon>Morelosvirus</taxon>
        <taxon>Morelosvirus RHphI20</taxon>
    </lineage>
</organism>
<dbReference type="GO" id="GO:0099002">
    <property type="term" value="P:symbiont genome ejection through host cell envelope, short tail mechanism"/>
    <property type="evidence" value="ECO:0007669"/>
    <property type="project" value="UniProtKB-KW"/>
</dbReference>
<evidence type="ECO:0000313" key="12">
    <source>
        <dbReference type="Proteomes" id="UP000623593"/>
    </source>
</evidence>
<evidence type="ECO:0000256" key="4">
    <source>
        <dbReference type="ARBA" id="ARBA00022595"/>
    </source>
</evidence>
<evidence type="ECO:0000256" key="5">
    <source>
        <dbReference type="ARBA" id="ARBA00022612"/>
    </source>
</evidence>
<protein>
    <submittedName>
        <fullName evidence="11">Head-to-tail joining protein</fullName>
    </submittedName>
</protein>
<comment type="subcellular location">
    <subcellularLocation>
        <location evidence="2">Virion</location>
    </subcellularLocation>
</comment>
<evidence type="ECO:0000256" key="9">
    <source>
        <dbReference type="ARBA" id="ARBA00023219"/>
    </source>
</evidence>
<comment type="function">
    <text evidence="1">Forms the portal vertex of the capsid. This portal plays critical roles in head assembly, genome packaging, neck/tail attachment, and genome ejection. The portal protein multimerizes as a single ring-shaped homododecamer arranged around a central channel.</text>
</comment>
<evidence type="ECO:0000256" key="8">
    <source>
        <dbReference type="ARBA" id="ARBA00023009"/>
    </source>
</evidence>
<gene>
    <name evidence="11" type="ORF">EVC11_048</name>
</gene>
<proteinExistence type="predicted"/>
<keyword evidence="9" id="KW-0231">Viral genome packaging</keyword>
<evidence type="ECO:0000256" key="3">
    <source>
        <dbReference type="ARBA" id="ARBA00022470"/>
    </source>
</evidence>
<dbReference type="InterPro" id="IPR020991">
    <property type="entry name" value="Connector_podovirus"/>
</dbReference>
<evidence type="ECO:0000256" key="10">
    <source>
        <dbReference type="ARBA" id="ARBA00023296"/>
    </source>
</evidence>
<reference evidence="11" key="1">
    <citation type="submission" date="2020-01" db="EMBL/GenBank/DDBJ databases">
        <title>Patterns of diversity and host range of bacteriophage communities associated with bean-nodulatin bacteria.</title>
        <authorList>
            <person name="Vann Cauwenberghe J."/>
            <person name="Santamaria R.I."/>
            <person name="Bustos P."/>
            <person name="Juarez S."/>
            <person name="Gonzalez V."/>
        </authorList>
    </citation>
    <scope>NUCLEOTIDE SEQUENCE</scope>
</reference>
<dbReference type="EMBL" id="MN988539">
    <property type="protein sequence ID" value="QIG74630.1"/>
    <property type="molecule type" value="Genomic_DNA"/>
</dbReference>
<dbReference type="Pfam" id="PF12236">
    <property type="entry name" value="Head-tail_con"/>
    <property type="match status" value="1"/>
</dbReference>
<dbReference type="GO" id="GO:0044423">
    <property type="term" value="C:virion component"/>
    <property type="evidence" value="ECO:0007669"/>
    <property type="project" value="UniProtKB-KW"/>
</dbReference>
<sequence length="532" mass="58587">MQGSLEQKYSELETFRDPYLQAARDNAALTIPALIPPEDNGVKRVRKTIRQPDDSTGSRGVNNLASKLLIALLPTNAPIFRMVINDFTVKNQLNAAVGAEGTSEVQKALSQIERAGMQEVDATGVRGPAYVMLQHLLVAGNYLLYVDPKDGGARGWPLHSYVVERDRMGNMLKIIIKEDMAFVALSPELQEAVAAKAGKTLDEYKKDGSREVCVFTGVERIGSDRYRVWQEVADIHVAGSDGQYTGDTLPYMPLRLITVDGEDYGRAYVSDLYGDLFNANELRRATVAWSKAASKVVYLVKPNATTKPLVLTKAKSGDFVQGNKDDITVLTIEKTQDFNVASTVYADIKKSLEIAFLLNSAVQRDAERVSAEEVRAVIEEINTGLGGMQSLLSNEFQLPFVKLLIARMERRKMFRLPKGMVKPTIVTGLAALGRSQDLQNLVQALNALAVLNTVPPEFRGRIKPMDFINRVFSAAGVDPDGLIMDDQTYQDFQQQQMMQQLAASAGPGAVNQIAKGVMDQQTEQVKQEAPQQ</sequence>
<accession>A0A7S5RBK6</accession>
<dbReference type="Proteomes" id="UP000623593">
    <property type="component" value="Segment"/>
</dbReference>
<keyword evidence="12" id="KW-1185">Reference proteome</keyword>
<evidence type="ECO:0000313" key="11">
    <source>
        <dbReference type="EMBL" id="QIG74630.1"/>
    </source>
</evidence>
<evidence type="ECO:0000256" key="7">
    <source>
        <dbReference type="ARBA" id="ARBA00022950"/>
    </source>
</evidence>
<keyword evidence="3" id="KW-1244">Viral short tail ejection system</keyword>
<name>A0A7S5RBK6_9CAUD</name>